<feature type="chain" id="PRO_5012497756" evidence="1">
    <location>
        <begin position="16"/>
        <end position="43"/>
    </location>
</feature>
<accession>A0A0A9E982</accession>
<sequence length="43" mass="4285">MMAFFLTASLGCASSSTTWGSTAGMASSPMSLHAAVSAAQTTR</sequence>
<dbReference type="EMBL" id="GBRH01203415">
    <property type="protein sequence ID" value="JAD94480.1"/>
    <property type="molecule type" value="Transcribed_RNA"/>
</dbReference>
<reference evidence="2" key="2">
    <citation type="journal article" date="2015" name="Data Brief">
        <title>Shoot transcriptome of the giant reed, Arundo donax.</title>
        <authorList>
            <person name="Barrero R.A."/>
            <person name="Guerrero F.D."/>
            <person name="Moolhuijzen P."/>
            <person name="Goolsby J.A."/>
            <person name="Tidwell J."/>
            <person name="Bellgard S.E."/>
            <person name="Bellgard M.I."/>
        </authorList>
    </citation>
    <scope>NUCLEOTIDE SEQUENCE</scope>
    <source>
        <tissue evidence="2">Shoot tissue taken approximately 20 cm above the soil surface</tissue>
    </source>
</reference>
<reference evidence="2" key="1">
    <citation type="submission" date="2014-09" db="EMBL/GenBank/DDBJ databases">
        <authorList>
            <person name="Magalhaes I.L.F."/>
            <person name="Oliveira U."/>
            <person name="Santos F.R."/>
            <person name="Vidigal T.H.D.A."/>
            <person name="Brescovit A.D."/>
            <person name="Santos A.J."/>
        </authorList>
    </citation>
    <scope>NUCLEOTIDE SEQUENCE</scope>
    <source>
        <tissue evidence="2">Shoot tissue taken approximately 20 cm above the soil surface</tissue>
    </source>
</reference>
<protein>
    <submittedName>
        <fullName evidence="2">Epsilon-adaptin, putative</fullName>
    </submittedName>
</protein>
<dbReference type="AlphaFoldDB" id="A0A0A9E982"/>
<evidence type="ECO:0000313" key="2">
    <source>
        <dbReference type="EMBL" id="JAD94480.1"/>
    </source>
</evidence>
<proteinExistence type="predicted"/>
<evidence type="ECO:0000256" key="1">
    <source>
        <dbReference type="SAM" id="SignalP"/>
    </source>
</evidence>
<name>A0A0A9E982_ARUDO</name>
<organism evidence="2">
    <name type="scientific">Arundo donax</name>
    <name type="common">Giant reed</name>
    <name type="synonym">Donax arundinaceus</name>
    <dbReference type="NCBI Taxonomy" id="35708"/>
    <lineage>
        <taxon>Eukaryota</taxon>
        <taxon>Viridiplantae</taxon>
        <taxon>Streptophyta</taxon>
        <taxon>Embryophyta</taxon>
        <taxon>Tracheophyta</taxon>
        <taxon>Spermatophyta</taxon>
        <taxon>Magnoliopsida</taxon>
        <taxon>Liliopsida</taxon>
        <taxon>Poales</taxon>
        <taxon>Poaceae</taxon>
        <taxon>PACMAD clade</taxon>
        <taxon>Arundinoideae</taxon>
        <taxon>Arundineae</taxon>
        <taxon>Arundo</taxon>
    </lineage>
</organism>
<keyword evidence="1" id="KW-0732">Signal</keyword>
<feature type="signal peptide" evidence="1">
    <location>
        <begin position="1"/>
        <end position="15"/>
    </location>
</feature>